<dbReference type="Proteomes" id="UP000033047">
    <property type="component" value="Unassembled WGS sequence"/>
</dbReference>
<dbReference type="PROSITE" id="PS51257">
    <property type="entry name" value="PROKAR_LIPOPROTEIN"/>
    <property type="match status" value="1"/>
</dbReference>
<evidence type="ECO:0008006" key="11">
    <source>
        <dbReference type="Google" id="ProtNLM"/>
    </source>
</evidence>
<dbReference type="HOGENOM" id="CLU_871132_0_0_10"/>
<keyword evidence="4" id="KW-0472">Membrane</keyword>
<dbReference type="GO" id="GO:0009279">
    <property type="term" value="C:cell outer membrane"/>
    <property type="evidence" value="ECO:0007669"/>
    <property type="project" value="UniProtKB-SubCell"/>
</dbReference>
<protein>
    <recommendedName>
        <fullName evidence="11">Major fimbrial subunit protein N-terminal domain-containing protein</fullName>
    </recommendedName>
</protein>
<comment type="subcellular location">
    <subcellularLocation>
        <location evidence="1">Cell outer membrane</location>
    </subcellularLocation>
</comment>
<evidence type="ECO:0000256" key="4">
    <source>
        <dbReference type="ARBA" id="ARBA00023136"/>
    </source>
</evidence>
<keyword evidence="6" id="KW-0998">Cell outer membrane</keyword>
<evidence type="ECO:0000313" key="10">
    <source>
        <dbReference type="Proteomes" id="UP000033047"/>
    </source>
</evidence>
<evidence type="ECO:0000256" key="6">
    <source>
        <dbReference type="ARBA" id="ARBA00023237"/>
    </source>
</evidence>
<keyword evidence="3" id="KW-0732">Signal</keyword>
<name>A0A0F5JK59_9BACT</name>
<proteinExistence type="inferred from homology"/>
<dbReference type="InterPro" id="IPR014941">
    <property type="entry name" value="FimB/Mfa2/Mfa3"/>
</dbReference>
<dbReference type="EMBL" id="AQHV01000006">
    <property type="protein sequence ID" value="KKB58153.1"/>
    <property type="molecule type" value="Genomic_DNA"/>
</dbReference>
<dbReference type="PATRIC" id="fig|927665.4.peg.996"/>
<dbReference type="Pfam" id="PF08842">
    <property type="entry name" value="Mfa2"/>
    <property type="match status" value="1"/>
</dbReference>
<feature type="region of interest" description="Disordered" evidence="8">
    <location>
        <begin position="50"/>
        <end position="70"/>
    </location>
</feature>
<evidence type="ECO:0000256" key="2">
    <source>
        <dbReference type="ARBA" id="ARBA00007248"/>
    </source>
</evidence>
<organism evidence="9 10">
    <name type="scientific">Parabacteroides goldsteinii DSM 19448 = WAL 12034</name>
    <dbReference type="NCBI Taxonomy" id="927665"/>
    <lineage>
        <taxon>Bacteria</taxon>
        <taxon>Pseudomonadati</taxon>
        <taxon>Bacteroidota</taxon>
        <taxon>Bacteroidia</taxon>
        <taxon>Bacteroidales</taxon>
        <taxon>Tannerellaceae</taxon>
        <taxon>Parabacteroides</taxon>
    </lineage>
</organism>
<evidence type="ECO:0000256" key="5">
    <source>
        <dbReference type="ARBA" id="ARBA00023139"/>
    </source>
</evidence>
<evidence type="ECO:0000313" key="9">
    <source>
        <dbReference type="EMBL" id="KKB58153.1"/>
    </source>
</evidence>
<comment type="caution">
    <text evidence="9">The sequence shown here is derived from an EMBL/GenBank/DDBJ whole genome shotgun (WGS) entry which is preliminary data.</text>
</comment>
<evidence type="ECO:0000256" key="3">
    <source>
        <dbReference type="ARBA" id="ARBA00022729"/>
    </source>
</evidence>
<evidence type="ECO:0000256" key="1">
    <source>
        <dbReference type="ARBA" id="ARBA00004442"/>
    </source>
</evidence>
<dbReference type="GeneID" id="69982209"/>
<keyword evidence="7" id="KW-0449">Lipoprotein</keyword>
<dbReference type="STRING" id="927665.HMPREF1535_00971"/>
<dbReference type="AlphaFoldDB" id="A0A0F5JK59"/>
<evidence type="ECO:0000256" key="8">
    <source>
        <dbReference type="SAM" id="MobiDB-lite"/>
    </source>
</evidence>
<dbReference type="RefSeq" id="WP_046145439.1">
    <property type="nucleotide sequence ID" value="NZ_KQ033912.1"/>
</dbReference>
<evidence type="ECO:0000256" key="7">
    <source>
        <dbReference type="ARBA" id="ARBA00023288"/>
    </source>
</evidence>
<comment type="similarity">
    <text evidence="2">Belongs to the bacteroidetes fimbrillin superfamily. FimB/Mfa2 family.</text>
</comment>
<accession>A0A0F5JK59</accession>
<sequence length="315" mass="35426">MKKKELCAVACLFWLAGCSDPASDEFEIVKNLFPVQFSVQLQKEVLPFSSTRSMPPNTVPEPTVPDGDNPDKELKELCSAIEYLVYKDGDQPELVKHRTYHADAEPDFGIVYDTLPAGNYQIYLLAHQSQKATFSENAFSFDELSDSFYNGQELQLKEGDETNVDINLQRIVSRIEFKAADKIPEDIVRFELAVSNHPDRLDILTGKGIVSAGPNDFSYEFKTEEKGQSGKIHSFYSFIPTGDEKISVTLTATGSDNQVLRKRTVTDIIPIANKIIRYTGILYTPPKPDETENTFNLIIGNNGEWDEPEENELPE</sequence>
<keyword evidence="5" id="KW-0564">Palmitate</keyword>
<gene>
    <name evidence="9" type="ORF">HMPREF1535_00971</name>
</gene>
<reference evidence="9 10" key="1">
    <citation type="submission" date="2013-04" db="EMBL/GenBank/DDBJ databases">
        <title>The Genome Sequence of Parabacteroides goldsteinii DSM 19448.</title>
        <authorList>
            <consortium name="The Broad Institute Genomics Platform"/>
            <person name="Earl A."/>
            <person name="Ward D."/>
            <person name="Feldgarden M."/>
            <person name="Gevers D."/>
            <person name="Martens E."/>
            <person name="Sakamoto M."/>
            <person name="Benno Y."/>
            <person name="Song Y."/>
            <person name="Liu C."/>
            <person name="Lee J."/>
            <person name="Bolanos M."/>
            <person name="Vaisanen M.L."/>
            <person name="Finegold S.M."/>
            <person name="Walker B."/>
            <person name="Young S."/>
            <person name="Zeng Q."/>
            <person name="Gargeya S."/>
            <person name="Fitzgerald M."/>
            <person name="Haas B."/>
            <person name="Abouelleil A."/>
            <person name="Allen A.W."/>
            <person name="Alvarado L."/>
            <person name="Arachchi H.M."/>
            <person name="Berlin A.M."/>
            <person name="Chapman S.B."/>
            <person name="Gainer-Dewar J."/>
            <person name="Goldberg J."/>
            <person name="Griggs A."/>
            <person name="Gujja S."/>
            <person name="Hansen M."/>
            <person name="Howarth C."/>
            <person name="Imamovic A."/>
            <person name="Ireland A."/>
            <person name="Larimer J."/>
            <person name="McCowan C."/>
            <person name="Murphy C."/>
            <person name="Pearson M."/>
            <person name="Poon T.W."/>
            <person name="Priest M."/>
            <person name="Roberts A."/>
            <person name="Saif S."/>
            <person name="Shea T."/>
            <person name="Sisk P."/>
            <person name="Sykes S."/>
            <person name="Wortman J."/>
            <person name="Nusbaum C."/>
            <person name="Birren B."/>
        </authorList>
    </citation>
    <scope>NUCLEOTIDE SEQUENCE [LARGE SCALE GENOMIC DNA]</scope>
    <source>
        <strain evidence="9 10">DSM 19448</strain>
    </source>
</reference>